<evidence type="ECO:0000259" key="1">
    <source>
        <dbReference type="PROSITE" id="PS50041"/>
    </source>
</evidence>
<dbReference type="PROSITE" id="PS50041">
    <property type="entry name" value="C_TYPE_LECTIN_2"/>
    <property type="match status" value="1"/>
</dbReference>
<organism evidence="2 3">
    <name type="scientific">Denticeps clupeoides</name>
    <name type="common">denticle herring</name>
    <dbReference type="NCBI Taxonomy" id="299321"/>
    <lineage>
        <taxon>Eukaryota</taxon>
        <taxon>Metazoa</taxon>
        <taxon>Chordata</taxon>
        <taxon>Craniata</taxon>
        <taxon>Vertebrata</taxon>
        <taxon>Euteleostomi</taxon>
        <taxon>Actinopterygii</taxon>
        <taxon>Neopterygii</taxon>
        <taxon>Teleostei</taxon>
        <taxon>Clupei</taxon>
        <taxon>Clupeiformes</taxon>
        <taxon>Denticipitoidei</taxon>
        <taxon>Denticipitidae</taxon>
        <taxon>Denticeps</taxon>
    </lineage>
</organism>
<dbReference type="SMART" id="SM00034">
    <property type="entry name" value="CLECT"/>
    <property type="match status" value="1"/>
</dbReference>
<feature type="domain" description="C-type lectin" evidence="1">
    <location>
        <begin position="48"/>
        <end position="145"/>
    </location>
</feature>
<dbReference type="Proteomes" id="UP000694580">
    <property type="component" value="Chromosome 1"/>
</dbReference>
<reference evidence="2 3" key="1">
    <citation type="submission" date="2020-06" db="EMBL/GenBank/DDBJ databases">
        <authorList>
            <consortium name="Wellcome Sanger Institute Data Sharing"/>
        </authorList>
    </citation>
    <scope>NUCLEOTIDE SEQUENCE [LARGE SCALE GENOMIC DNA]</scope>
</reference>
<name>A0AAY4DEU6_9TELE</name>
<dbReference type="InterPro" id="IPR016186">
    <property type="entry name" value="C-type_lectin-like/link_sf"/>
</dbReference>
<sequence length="178" mass="19653">ELTGLSESLILDIPATGPHRAADAATLHCYVCDPPAGSCGSAVCLREYHFVPQLMTWGDAQAFCRQEYTDLVALHGAEDVQLLLSTADYAGSAWIGLYNDWNVWRWSFNDNKSVPYLNWNSGEPNGVMELCVIMYTSGKWNDYGCFILSPFNKSRLPGAVRSQVALCSKVSYRQDASA</sequence>
<evidence type="ECO:0000313" key="3">
    <source>
        <dbReference type="Proteomes" id="UP000694580"/>
    </source>
</evidence>
<dbReference type="PANTHER" id="PTHR45784">
    <property type="entry name" value="C-TYPE LECTIN DOMAIN FAMILY 20 MEMBER A-RELATED"/>
    <property type="match status" value="1"/>
</dbReference>
<dbReference type="InterPro" id="IPR016187">
    <property type="entry name" value="CTDL_fold"/>
</dbReference>
<dbReference type="PANTHER" id="PTHR45784:SF3">
    <property type="entry name" value="C-TYPE LECTIN DOMAIN FAMILY 4 MEMBER K-LIKE-RELATED"/>
    <property type="match status" value="1"/>
</dbReference>
<dbReference type="InterPro" id="IPR001304">
    <property type="entry name" value="C-type_lectin-like"/>
</dbReference>
<dbReference type="AlphaFoldDB" id="A0AAY4DEU6"/>
<dbReference type="GeneTree" id="ENSGT01150000288307"/>
<dbReference type="Ensembl" id="ENSDCDT00010054197.1">
    <property type="protein sequence ID" value="ENSDCDP00010044110.1"/>
    <property type="gene ID" value="ENSDCDG00010027371.1"/>
</dbReference>
<keyword evidence="3" id="KW-1185">Reference proteome</keyword>
<evidence type="ECO:0000313" key="2">
    <source>
        <dbReference type="Ensembl" id="ENSDCDP00010044110.1"/>
    </source>
</evidence>
<accession>A0AAY4DEU6</accession>
<dbReference type="Gene3D" id="3.10.100.10">
    <property type="entry name" value="Mannose-Binding Protein A, subunit A"/>
    <property type="match status" value="1"/>
</dbReference>
<dbReference type="Pfam" id="PF00059">
    <property type="entry name" value="Lectin_C"/>
    <property type="match status" value="1"/>
</dbReference>
<reference evidence="2" key="2">
    <citation type="submission" date="2025-08" db="UniProtKB">
        <authorList>
            <consortium name="Ensembl"/>
        </authorList>
    </citation>
    <scope>IDENTIFICATION</scope>
</reference>
<reference evidence="2" key="3">
    <citation type="submission" date="2025-09" db="UniProtKB">
        <authorList>
            <consortium name="Ensembl"/>
        </authorList>
    </citation>
    <scope>IDENTIFICATION</scope>
</reference>
<proteinExistence type="predicted"/>
<protein>
    <recommendedName>
        <fullName evidence="1">C-type lectin domain-containing protein</fullName>
    </recommendedName>
</protein>
<dbReference type="SUPFAM" id="SSF56436">
    <property type="entry name" value="C-type lectin-like"/>
    <property type="match status" value="1"/>
</dbReference>